<keyword evidence="1" id="KW-0547">Nucleotide-binding</keyword>
<dbReference type="NCBIfam" id="TIGR02915">
    <property type="entry name" value="PEP_resp_reg"/>
    <property type="match status" value="1"/>
</dbReference>
<feature type="modified residue" description="4-aspartylphosphate" evidence="5">
    <location>
        <position position="71"/>
    </location>
</feature>
<dbReference type="EMBL" id="FMXO01000019">
    <property type="protein sequence ID" value="SDB58270.1"/>
    <property type="molecule type" value="Genomic_DNA"/>
</dbReference>
<reference evidence="9 10" key="1">
    <citation type="submission" date="2016-10" db="EMBL/GenBank/DDBJ databases">
        <authorList>
            <person name="de Groot N.N."/>
        </authorList>
    </citation>
    <scope>NUCLEOTIDE SEQUENCE [LARGE SCALE GENOMIC DNA]</scope>
    <source>
        <strain evidence="9 10">ASO4-2</strain>
    </source>
</reference>
<dbReference type="STRING" id="617002.SAMN05660653_02947"/>
<evidence type="ECO:0000256" key="1">
    <source>
        <dbReference type="ARBA" id="ARBA00022741"/>
    </source>
</evidence>
<dbReference type="Pfam" id="PF00072">
    <property type="entry name" value="Response_reg"/>
    <property type="match status" value="1"/>
</dbReference>
<keyword evidence="4" id="KW-0804">Transcription</keyword>
<dbReference type="InterPro" id="IPR011006">
    <property type="entry name" value="CheY-like_superfamily"/>
</dbReference>
<dbReference type="Gene3D" id="3.40.50.300">
    <property type="entry name" value="P-loop containing nucleotide triphosphate hydrolases"/>
    <property type="match status" value="1"/>
</dbReference>
<organism evidence="9 10">
    <name type="scientific">Desulfonatronum thiosulfatophilum</name>
    <dbReference type="NCBI Taxonomy" id="617002"/>
    <lineage>
        <taxon>Bacteria</taxon>
        <taxon>Pseudomonadati</taxon>
        <taxon>Thermodesulfobacteriota</taxon>
        <taxon>Desulfovibrionia</taxon>
        <taxon>Desulfovibrionales</taxon>
        <taxon>Desulfonatronaceae</taxon>
        <taxon>Desulfonatronum</taxon>
    </lineage>
</organism>
<evidence type="ECO:0000259" key="8">
    <source>
        <dbReference type="PROSITE" id="PS50110"/>
    </source>
</evidence>
<dbReference type="SMART" id="SM00382">
    <property type="entry name" value="AAA"/>
    <property type="match status" value="1"/>
</dbReference>
<evidence type="ECO:0000313" key="9">
    <source>
        <dbReference type="EMBL" id="SDB58270.1"/>
    </source>
</evidence>
<dbReference type="SUPFAM" id="SSF52540">
    <property type="entry name" value="P-loop containing nucleoside triphosphate hydrolases"/>
    <property type="match status" value="1"/>
</dbReference>
<gene>
    <name evidence="9" type="ORF">SAMN05660653_02947</name>
</gene>
<dbReference type="PROSITE" id="PS50110">
    <property type="entry name" value="RESPONSE_REGULATORY"/>
    <property type="match status" value="1"/>
</dbReference>
<dbReference type="InterPro" id="IPR001789">
    <property type="entry name" value="Sig_transdc_resp-reg_receiver"/>
</dbReference>
<sequence>MWITLSTIPNRVRGNARDENMNKLLVVDDNEDIRKQLKWALGRDYSLTLAVDANHALDLFRKHKPHVVTLDLGLPPHEDSSEEGFRCLSEILKQANTTKVIVITGNDGHENALKAVQMGAYDFYHKPIDLDELRIIIKRAFHLASLEEENRHLHSQSCHGLDDGHGIIGQCQKMQNVFASIRKVADSEASVLITGESGTGKELVARAVHAKSSRRKNAFVAINCGAIPENLLESELFGHEKGAYTGASSRTQGKFEFAHQGTLFLDEIGELPLALQVKLLRFLQEKVIQRVGGRQDIQVDARIVSATNIDIAQAMADGSFREDLFYRIGVVTIELPPLRERGEDILLLSNLFLQRNCRELNRKSAGFSPESVACLQSYEWPGNVRELENKIQRAVIMTNTSFIEPEDLGFSEKSEKSTPRPQLSLGTTLRQGREMLERQMVQTALQDNTGNVAKAAESLGVSRPTLYDLLKKYNLSPAAIHQGADDDDSQKTKHKTRYEINTG</sequence>
<dbReference type="InterPro" id="IPR003593">
    <property type="entry name" value="AAA+_ATPase"/>
</dbReference>
<evidence type="ECO:0000256" key="5">
    <source>
        <dbReference type="PROSITE-ProRule" id="PRU00169"/>
    </source>
</evidence>
<protein>
    <submittedName>
        <fullName evidence="9">Two component, sigma54 specific, transcriptional regulator, Fis family</fullName>
    </submittedName>
</protein>
<feature type="domain" description="Sigma-54 factor interaction" evidence="7">
    <location>
        <begin position="167"/>
        <end position="396"/>
    </location>
</feature>
<evidence type="ECO:0000256" key="4">
    <source>
        <dbReference type="ARBA" id="ARBA00023163"/>
    </source>
</evidence>
<dbReference type="Gene3D" id="1.10.8.60">
    <property type="match status" value="1"/>
</dbReference>
<proteinExistence type="predicted"/>
<dbReference type="PROSITE" id="PS00688">
    <property type="entry name" value="SIGMA54_INTERACT_3"/>
    <property type="match status" value="1"/>
</dbReference>
<dbReference type="GO" id="GO:0043565">
    <property type="term" value="F:sequence-specific DNA binding"/>
    <property type="evidence" value="ECO:0007669"/>
    <property type="project" value="InterPro"/>
</dbReference>
<dbReference type="Gene3D" id="1.10.10.60">
    <property type="entry name" value="Homeodomain-like"/>
    <property type="match status" value="1"/>
</dbReference>
<dbReference type="SMART" id="SM00448">
    <property type="entry name" value="REC"/>
    <property type="match status" value="1"/>
</dbReference>
<dbReference type="Proteomes" id="UP000198771">
    <property type="component" value="Unassembled WGS sequence"/>
</dbReference>
<dbReference type="InterPro" id="IPR025944">
    <property type="entry name" value="Sigma_54_int_dom_CS"/>
</dbReference>
<dbReference type="GO" id="GO:0005524">
    <property type="term" value="F:ATP binding"/>
    <property type="evidence" value="ECO:0007669"/>
    <property type="project" value="UniProtKB-KW"/>
</dbReference>
<dbReference type="AlphaFoldDB" id="A0A1G6ELK1"/>
<accession>A0A1G6ELK1</accession>
<dbReference type="InterPro" id="IPR002078">
    <property type="entry name" value="Sigma_54_int"/>
</dbReference>
<evidence type="ECO:0000313" key="10">
    <source>
        <dbReference type="Proteomes" id="UP000198771"/>
    </source>
</evidence>
<dbReference type="InterPro" id="IPR002197">
    <property type="entry name" value="HTH_Fis"/>
</dbReference>
<dbReference type="InterPro" id="IPR025662">
    <property type="entry name" value="Sigma_54_int_dom_ATP-bd_1"/>
</dbReference>
<dbReference type="PROSITE" id="PS50045">
    <property type="entry name" value="SIGMA54_INTERACT_4"/>
    <property type="match status" value="1"/>
</dbReference>
<dbReference type="GO" id="GO:0000160">
    <property type="term" value="P:phosphorelay signal transduction system"/>
    <property type="evidence" value="ECO:0007669"/>
    <property type="project" value="InterPro"/>
</dbReference>
<dbReference type="CDD" id="cd00009">
    <property type="entry name" value="AAA"/>
    <property type="match status" value="1"/>
</dbReference>
<feature type="region of interest" description="Disordered" evidence="6">
    <location>
        <begin position="480"/>
        <end position="503"/>
    </location>
</feature>
<dbReference type="InterPro" id="IPR009057">
    <property type="entry name" value="Homeodomain-like_sf"/>
</dbReference>
<name>A0A1G6ELK1_9BACT</name>
<dbReference type="InterPro" id="IPR014264">
    <property type="entry name" value="PEP-CTERM_resp_reg"/>
</dbReference>
<dbReference type="Pfam" id="PF02954">
    <property type="entry name" value="HTH_8"/>
    <property type="match status" value="1"/>
</dbReference>
<evidence type="ECO:0000256" key="6">
    <source>
        <dbReference type="SAM" id="MobiDB-lite"/>
    </source>
</evidence>
<dbReference type="InterPro" id="IPR027417">
    <property type="entry name" value="P-loop_NTPase"/>
</dbReference>
<keyword evidence="2" id="KW-0067">ATP-binding</keyword>
<dbReference type="InterPro" id="IPR058031">
    <property type="entry name" value="AAA_lid_NorR"/>
</dbReference>
<dbReference type="PRINTS" id="PR01590">
    <property type="entry name" value="HTHFIS"/>
</dbReference>
<dbReference type="Pfam" id="PF00158">
    <property type="entry name" value="Sigma54_activat"/>
    <property type="match status" value="1"/>
</dbReference>
<dbReference type="GO" id="GO:0006355">
    <property type="term" value="P:regulation of DNA-templated transcription"/>
    <property type="evidence" value="ECO:0007669"/>
    <property type="project" value="InterPro"/>
</dbReference>
<dbReference type="SUPFAM" id="SSF46689">
    <property type="entry name" value="Homeodomain-like"/>
    <property type="match status" value="1"/>
</dbReference>
<keyword evidence="10" id="KW-1185">Reference proteome</keyword>
<evidence type="ECO:0000256" key="2">
    <source>
        <dbReference type="ARBA" id="ARBA00022840"/>
    </source>
</evidence>
<feature type="domain" description="Response regulatory" evidence="8">
    <location>
        <begin position="23"/>
        <end position="141"/>
    </location>
</feature>
<evidence type="ECO:0000256" key="3">
    <source>
        <dbReference type="ARBA" id="ARBA00023015"/>
    </source>
</evidence>
<keyword evidence="5" id="KW-0597">Phosphoprotein</keyword>
<dbReference type="Pfam" id="PF25601">
    <property type="entry name" value="AAA_lid_14"/>
    <property type="match status" value="1"/>
</dbReference>
<evidence type="ECO:0000259" key="7">
    <source>
        <dbReference type="PROSITE" id="PS50045"/>
    </source>
</evidence>
<dbReference type="PANTHER" id="PTHR32071">
    <property type="entry name" value="TRANSCRIPTIONAL REGULATORY PROTEIN"/>
    <property type="match status" value="1"/>
</dbReference>
<dbReference type="FunFam" id="3.40.50.300:FF:000006">
    <property type="entry name" value="DNA-binding transcriptional regulator NtrC"/>
    <property type="match status" value="1"/>
</dbReference>
<dbReference type="PROSITE" id="PS00675">
    <property type="entry name" value="SIGMA54_INTERACT_1"/>
    <property type="match status" value="1"/>
</dbReference>
<keyword evidence="3" id="KW-0805">Transcription regulation</keyword>
<dbReference type="Gene3D" id="3.40.50.2300">
    <property type="match status" value="1"/>
</dbReference>
<dbReference type="PANTHER" id="PTHR32071:SF113">
    <property type="entry name" value="ALGINATE BIOSYNTHESIS TRANSCRIPTIONAL REGULATORY PROTEIN ALGB"/>
    <property type="match status" value="1"/>
</dbReference>
<dbReference type="SUPFAM" id="SSF52172">
    <property type="entry name" value="CheY-like"/>
    <property type="match status" value="1"/>
</dbReference>